<protein>
    <recommendedName>
        <fullName evidence="2">Heterokaryon incompatibility domain-containing protein</fullName>
    </recommendedName>
</protein>
<comment type="caution">
    <text evidence="3">The sequence shown here is derived from an EMBL/GenBank/DDBJ whole genome shotgun (WGS) entry which is preliminary data.</text>
</comment>
<dbReference type="Pfam" id="PF06985">
    <property type="entry name" value="HET"/>
    <property type="match status" value="1"/>
</dbReference>
<dbReference type="EMBL" id="JAFJYH010000073">
    <property type="protein sequence ID" value="KAG4420980.1"/>
    <property type="molecule type" value="Genomic_DNA"/>
</dbReference>
<accession>A0A8H7TKQ5</accession>
<keyword evidence="4" id="KW-1185">Reference proteome</keyword>
<evidence type="ECO:0000313" key="3">
    <source>
        <dbReference type="EMBL" id="KAG4420980.1"/>
    </source>
</evidence>
<dbReference type="AlphaFoldDB" id="A0A8H7TKQ5"/>
<organism evidence="3 4">
    <name type="scientific">Cadophora malorum</name>
    <dbReference type="NCBI Taxonomy" id="108018"/>
    <lineage>
        <taxon>Eukaryota</taxon>
        <taxon>Fungi</taxon>
        <taxon>Dikarya</taxon>
        <taxon>Ascomycota</taxon>
        <taxon>Pezizomycotina</taxon>
        <taxon>Leotiomycetes</taxon>
        <taxon>Helotiales</taxon>
        <taxon>Ploettnerulaceae</taxon>
        <taxon>Cadophora</taxon>
    </lineage>
</organism>
<evidence type="ECO:0000256" key="1">
    <source>
        <dbReference type="SAM" id="MobiDB-lite"/>
    </source>
</evidence>
<feature type="region of interest" description="Disordered" evidence="1">
    <location>
        <begin position="148"/>
        <end position="175"/>
    </location>
</feature>
<dbReference type="Proteomes" id="UP000664132">
    <property type="component" value="Unassembled WGS sequence"/>
</dbReference>
<sequence length="751" mass="84421">MASEIHQITGIDAAAIQGSDLSMYTVEERMSWAEERQTTRLEDAAYCLLGIFDVNIPLLYGEGEKAFRRLAEEIAKTTRGYKLVDINKGSPKPRIGQSLPWKLAPYLSRDITVHGNSTSKNDFSETQSGTRTSPYRHETAQVFPHRDLHFPGQVTGTDDHDESEPTSDALDPGSIPSITASQLRILTLDPGVVGDRLVGRVQEFNFSDAPPYYALSYTWGQEPDLHPIFLQGKKRLIRSNLFHALQRIRLRSGPINLWIDSICINQQDDSERTSQVRQMADIYRNATGVLIWLGEEDSTSQLAMDVVEEIVQPNYSWRGPWWEDYGFVALAQILERPWFRRRWVLQEAAISSNSTIFCGDRQVYMSTFAMAVNLVRARLSTTTPPDIQTNQSSPIAFLAIFRDSPAVRLLDTIEGAFRRSDEGAIVHRRLSLETLVDLARFSDTSDHRDTVYSLLSLARDATVLSISSQIDVLVDPDYSKTVLDVYSDFILHCIHHSGSLDILLPPWAPLQSTTHVVRDVNVSELHNQPLPSWIATRDRLPFGEPSRRLTQRLHGNPLVGSSQKRVYNSHFSSKPEARIGRDSDAKCAGSLYVKGFVFGEVAKRSMRMPNAMVTKDCLKILVSASQNLAPRPLSVPDVMWRTICADRDDKGDPAPPFYRSALSHLLQLSCEATASVDSTNLIDNFSSIDVEELLDTDLNDHVRTFLEIVKGVIWNRRTFQTYPEIETDGSKRPFVGLIPQAAKFGDKVCIV</sequence>
<proteinExistence type="predicted"/>
<dbReference type="OrthoDB" id="2157530at2759"/>
<gene>
    <name evidence="3" type="ORF">IFR04_005849</name>
</gene>
<dbReference type="InterPro" id="IPR052895">
    <property type="entry name" value="HetReg/Transcr_Mod"/>
</dbReference>
<dbReference type="PANTHER" id="PTHR24148:SF64">
    <property type="entry name" value="HETEROKARYON INCOMPATIBILITY DOMAIN-CONTAINING PROTEIN"/>
    <property type="match status" value="1"/>
</dbReference>
<feature type="domain" description="Heterokaryon incompatibility" evidence="2">
    <location>
        <begin position="212"/>
        <end position="347"/>
    </location>
</feature>
<evidence type="ECO:0000259" key="2">
    <source>
        <dbReference type="Pfam" id="PF06985"/>
    </source>
</evidence>
<dbReference type="InterPro" id="IPR010730">
    <property type="entry name" value="HET"/>
</dbReference>
<evidence type="ECO:0000313" key="4">
    <source>
        <dbReference type="Proteomes" id="UP000664132"/>
    </source>
</evidence>
<reference evidence="3" key="1">
    <citation type="submission" date="2021-02" db="EMBL/GenBank/DDBJ databases">
        <title>Genome sequence Cadophora malorum strain M34.</title>
        <authorList>
            <person name="Stefanovic E."/>
            <person name="Vu D."/>
            <person name="Scully C."/>
            <person name="Dijksterhuis J."/>
            <person name="Roader J."/>
            <person name="Houbraken J."/>
        </authorList>
    </citation>
    <scope>NUCLEOTIDE SEQUENCE</scope>
    <source>
        <strain evidence="3">M34</strain>
    </source>
</reference>
<dbReference type="PANTHER" id="PTHR24148">
    <property type="entry name" value="ANKYRIN REPEAT DOMAIN-CONTAINING PROTEIN 39 HOMOLOG-RELATED"/>
    <property type="match status" value="1"/>
</dbReference>
<name>A0A8H7TKQ5_9HELO</name>